<organism evidence="1 2">
    <name type="scientific">Pristionchus fissidentatus</name>
    <dbReference type="NCBI Taxonomy" id="1538716"/>
    <lineage>
        <taxon>Eukaryota</taxon>
        <taxon>Metazoa</taxon>
        <taxon>Ecdysozoa</taxon>
        <taxon>Nematoda</taxon>
        <taxon>Chromadorea</taxon>
        <taxon>Rhabditida</taxon>
        <taxon>Rhabditina</taxon>
        <taxon>Diplogasteromorpha</taxon>
        <taxon>Diplogasteroidea</taxon>
        <taxon>Neodiplogasteridae</taxon>
        <taxon>Pristionchus</taxon>
    </lineage>
</organism>
<comment type="caution">
    <text evidence="1">The sequence shown here is derived from an EMBL/GenBank/DDBJ whole genome shotgun (WGS) entry which is preliminary data.</text>
</comment>
<reference evidence="1" key="1">
    <citation type="submission" date="2023-10" db="EMBL/GenBank/DDBJ databases">
        <title>Genome assembly of Pristionchus species.</title>
        <authorList>
            <person name="Yoshida K."/>
            <person name="Sommer R.J."/>
        </authorList>
    </citation>
    <scope>NUCLEOTIDE SEQUENCE</scope>
    <source>
        <strain evidence="1">RS5133</strain>
    </source>
</reference>
<feature type="non-terminal residue" evidence="1">
    <location>
        <position position="84"/>
    </location>
</feature>
<evidence type="ECO:0000313" key="1">
    <source>
        <dbReference type="EMBL" id="GMT20235.1"/>
    </source>
</evidence>
<protein>
    <submittedName>
        <fullName evidence="1">Uncharacterized protein</fullName>
    </submittedName>
</protein>
<accession>A0AAV5VQH4</accession>
<dbReference type="Proteomes" id="UP001432322">
    <property type="component" value="Unassembled WGS sequence"/>
</dbReference>
<sequence>MFREDCELLIEIIPTSHSSYGKRISRATQAAKLTIVKKMQAPTQLYEVPYDIPKTMVLELKSPSERQQMKKVRNCRTIAPMFNF</sequence>
<proteinExistence type="predicted"/>
<evidence type="ECO:0000313" key="2">
    <source>
        <dbReference type="Proteomes" id="UP001432322"/>
    </source>
</evidence>
<name>A0AAV5VQH4_9BILA</name>
<keyword evidence="2" id="KW-1185">Reference proteome</keyword>
<dbReference type="AlphaFoldDB" id="A0AAV5VQH4"/>
<dbReference type="EMBL" id="BTSY01000003">
    <property type="protein sequence ID" value="GMT20235.1"/>
    <property type="molecule type" value="Genomic_DNA"/>
</dbReference>
<gene>
    <name evidence="1" type="ORF">PFISCL1PPCAC_11532</name>
</gene>